<accession>A0A1G2HN26</accession>
<dbReference type="AlphaFoldDB" id="A0A1G2HN26"/>
<dbReference type="EMBL" id="MHOO01000011">
    <property type="protein sequence ID" value="OGZ63843.1"/>
    <property type="molecule type" value="Genomic_DNA"/>
</dbReference>
<protein>
    <recommendedName>
        <fullName evidence="1">Endonuclease GajA/Old nuclease/RecF-like AAA domain-containing protein</fullName>
    </recommendedName>
</protein>
<evidence type="ECO:0000259" key="1">
    <source>
        <dbReference type="Pfam" id="PF13175"/>
    </source>
</evidence>
<proteinExistence type="predicted"/>
<evidence type="ECO:0000313" key="3">
    <source>
        <dbReference type="Proteomes" id="UP000176855"/>
    </source>
</evidence>
<dbReference type="Pfam" id="PF13175">
    <property type="entry name" value="AAA_15"/>
    <property type="match status" value="1"/>
</dbReference>
<dbReference type="PANTHER" id="PTHR43581:SF2">
    <property type="entry name" value="EXCINUCLEASE ATPASE SUBUNIT"/>
    <property type="match status" value="1"/>
</dbReference>
<dbReference type="Proteomes" id="UP000176855">
    <property type="component" value="Unassembled WGS sequence"/>
</dbReference>
<feature type="domain" description="Endonuclease GajA/Old nuclease/RecF-like AAA" evidence="1">
    <location>
        <begin position="51"/>
        <end position="236"/>
    </location>
</feature>
<evidence type="ECO:0000313" key="2">
    <source>
        <dbReference type="EMBL" id="OGZ63843.1"/>
    </source>
</evidence>
<dbReference type="InterPro" id="IPR041685">
    <property type="entry name" value="AAA_GajA/Old/RecF-like"/>
</dbReference>
<dbReference type="Gene3D" id="3.40.50.300">
    <property type="entry name" value="P-loop containing nucleotide triphosphate hydrolases"/>
    <property type="match status" value="1"/>
</dbReference>
<dbReference type="InterPro" id="IPR051396">
    <property type="entry name" value="Bact_Antivir_Def_Nuclease"/>
</dbReference>
<comment type="caution">
    <text evidence="2">The sequence shown here is derived from an EMBL/GenBank/DDBJ whole genome shotgun (WGS) entry which is preliminary data.</text>
</comment>
<name>A0A1G2HN26_9BACT</name>
<sequence length="391" mass="45786">MEKIEKIIIKKGDNKTISDNFIMGLKPYTVLVGENNSGKTNFVNAFYEQEKKKYNIIFFRATNIELEKAEEANTSKKTSPFYELLAEILKKENLNLAENIVKPINSKLSAITEKINEGIDFIKNKKIILKMVETLTEEAVIKNLIPLKILDKHWRNEKEVDPDQIGQGTQRMIIFSLLKYYSEQNEGNEKLNFFIIEEPEVYLHPKYKKEFNQILYKISEKENNQVLIATHDPYFIEMNANDESKKAIQALQRNENTGFTEGKKITKQILQEVSHGEINYRVFEVCTDSFHNELYGHLQEITQKYYEKDIEEFFGKNGLIKDMKWTREKAGEPDPDWTNYDVTLQTFIRNKIHHPENKAKKNEKFSSEDLKQSIEEMISFIERIKSGSIAV</sequence>
<dbReference type="InterPro" id="IPR027417">
    <property type="entry name" value="P-loop_NTPase"/>
</dbReference>
<dbReference type="STRING" id="1802202.A2730_00965"/>
<organism evidence="2 3">
    <name type="scientific">Candidatus Staskawiczbacteria bacterium RIFCSPHIGHO2_01_FULL_39_25</name>
    <dbReference type="NCBI Taxonomy" id="1802202"/>
    <lineage>
        <taxon>Bacteria</taxon>
        <taxon>Candidatus Staskawicziibacteriota</taxon>
    </lineage>
</organism>
<gene>
    <name evidence="2" type="ORF">A2730_00965</name>
</gene>
<dbReference type="PANTHER" id="PTHR43581">
    <property type="entry name" value="ATP/GTP PHOSPHATASE"/>
    <property type="match status" value="1"/>
</dbReference>
<reference evidence="2 3" key="1">
    <citation type="journal article" date="2016" name="Nat. Commun.">
        <title>Thousands of microbial genomes shed light on interconnected biogeochemical processes in an aquifer system.</title>
        <authorList>
            <person name="Anantharaman K."/>
            <person name="Brown C.T."/>
            <person name="Hug L.A."/>
            <person name="Sharon I."/>
            <person name="Castelle C.J."/>
            <person name="Probst A.J."/>
            <person name="Thomas B.C."/>
            <person name="Singh A."/>
            <person name="Wilkins M.J."/>
            <person name="Karaoz U."/>
            <person name="Brodie E.L."/>
            <person name="Williams K.H."/>
            <person name="Hubbard S.S."/>
            <person name="Banfield J.F."/>
        </authorList>
    </citation>
    <scope>NUCLEOTIDE SEQUENCE [LARGE SCALE GENOMIC DNA]</scope>
</reference>
<dbReference type="SUPFAM" id="SSF52540">
    <property type="entry name" value="P-loop containing nucleoside triphosphate hydrolases"/>
    <property type="match status" value="1"/>
</dbReference>